<comment type="caution">
    <text evidence="1">The sequence shown here is derived from an EMBL/GenBank/DDBJ whole genome shotgun (WGS) entry which is preliminary data.</text>
</comment>
<protein>
    <recommendedName>
        <fullName evidence="3">Amino acid ABC transporter substrate-binding protein</fullName>
    </recommendedName>
</protein>
<proteinExistence type="predicted"/>
<keyword evidence="2" id="KW-1185">Reference proteome</keyword>
<organism evidence="1 2">
    <name type="scientific">Ochrobactrum vermis</name>
    <dbReference type="NCBI Taxonomy" id="1827297"/>
    <lineage>
        <taxon>Bacteria</taxon>
        <taxon>Pseudomonadati</taxon>
        <taxon>Pseudomonadota</taxon>
        <taxon>Alphaproteobacteria</taxon>
        <taxon>Hyphomicrobiales</taxon>
        <taxon>Brucellaceae</taxon>
        <taxon>Brucella/Ochrobactrum group</taxon>
        <taxon>Ochrobactrum</taxon>
    </lineage>
</organism>
<accession>A0ABU8PF22</accession>
<gene>
    <name evidence="1" type="ORF">WH297_13885</name>
</gene>
<evidence type="ECO:0000313" key="1">
    <source>
        <dbReference type="EMBL" id="MEJ5020819.1"/>
    </source>
</evidence>
<sequence>MPEFNIGRTGMLKSIQKLTFGVVAVFAVAGSANAQKVDTVGAIKARGELNCGVSTGVQTGMSTLDASGKWAGFEVDFCRGVACG</sequence>
<evidence type="ECO:0008006" key="3">
    <source>
        <dbReference type="Google" id="ProtNLM"/>
    </source>
</evidence>
<evidence type="ECO:0000313" key="2">
    <source>
        <dbReference type="Proteomes" id="UP001375812"/>
    </source>
</evidence>
<dbReference type="EMBL" id="JBBGZH010000002">
    <property type="protein sequence ID" value="MEJ5020819.1"/>
    <property type="molecule type" value="Genomic_DNA"/>
</dbReference>
<dbReference type="SUPFAM" id="SSF53850">
    <property type="entry name" value="Periplasmic binding protein-like II"/>
    <property type="match status" value="1"/>
</dbReference>
<dbReference type="Gene3D" id="3.40.190.10">
    <property type="entry name" value="Periplasmic binding protein-like II"/>
    <property type="match status" value="1"/>
</dbReference>
<name>A0ABU8PF22_9HYPH</name>
<feature type="non-terminal residue" evidence="1">
    <location>
        <position position="84"/>
    </location>
</feature>
<dbReference type="Proteomes" id="UP001375812">
    <property type="component" value="Unassembled WGS sequence"/>
</dbReference>
<reference evidence="1 2" key="1">
    <citation type="submission" date="2023-12" db="EMBL/GenBank/DDBJ databases">
        <title>Gut-associated functions are favored during microbiome assembly across C. elegans life.</title>
        <authorList>
            <person name="Zimmermann J."/>
        </authorList>
    </citation>
    <scope>NUCLEOTIDE SEQUENCE [LARGE SCALE GENOMIC DNA]</scope>
    <source>
        <strain evidence="1 2">MYb71</strain>
    </source>
</reference>